<evidence type="ECO:0000313" key="1">
    <source>
        <dbReference type="EMBL" id="KAF0725056.1"/>
    </source>
</evidence>
<sequence>MGGLYAEAKLGLEVLMNKWHSEGWEHYLSIGGAVIGWTRGTGLMAGNNNVSVGIEKLGVRTFSHVERAFNLTSILHPRIVAAAAKSPLWVDSGGGMARLHYAQFPDLPAASELATLGKNYKGMINLEKTVVVVGFGQVGPWGNSRWEVESYGMFSLDGCVEFAWVLGCIKFLISPLKSGEHYIGWVDAKTQDPVADTQVKSLYAENILKHSGIRVVEPELFEGYDPKKKIILQQVDKNMRPIEVASREEGLESQKLRQGAVLSIPKILHLNRWVAGQIPTGWDAKRYGIPADVAEAVDPITLFTLVSTAQALISAGITDPYEFYQYAHVLVTHFGHVDALAIATDPEFLYDHDMMDQVVAKKMNQAQLYWGHDYYLGEPRIAPLRAASSLAMRTTTTLHLSSARTTYLCIPTAAYALMASRPHC</sequence>
<organism evidence="1 2">
    <name type="scientific">Aphanomyces euteiches</name>
    <dbReference type="NCBI Taxonomy" id="100861"/>
    <lineage>
        <taxon>Eukaryota</taxon>
        <taxon>Sar</taxon>
        <taxon>Stramenopiles</taxon>
        <taxon>Oomycota</taxon>
        <taxon>Saprolegniomycetes</taxon>
        <taxon>Saprolegniales</taxon>
        <taxon>Verrucalvaceae</taxon>
        <taxon>Aphanomyces</taxon>
    </lineage>
</organism>
<gene>
    <name evidence="1" type="ORF">Ae201684_016454</name>
</gene>
<proteinExistence type="predicted"/>
<dbReference type="AlphaFoldDB" id="A0A6G0WFA7"/>
<dbReference type="InterPro" id="IPR016039">
    <property type="entry name" value="Thiolase-like"/>
</dbReference>
<comment type="caution">
    <text evidence="1">The sequence shown here is derived from an EMBL/GenBank/DDBJ whole genome shotgun (WGS) entry which is preliminary data.</text>
</comment>
<dbReference type="EMBL" id="VJMJ01000253">
    <property type="protein sequence ID" value="KAF0725056.1"/>
    <property type="molecule type" value="Genomic_DNA"/>
</dbReference>
<dbReference type="Gene3D" id="3.40.50.720">
    <property type="entry name" value="NAD(P)-binding Rossmann-like Domain"/>
    <property type="match status" value="1"/>
</dbReference>
<name>A0A6G0WFA7_9STRA</name>
<dbReference type="GO" id="GO:0016746">
    <property type="term" value="F:acyltransferase activity"/>
    <property type="evidence" value="ECO:0007669"/>
    <property type="project" value="InterPro"/>
</dbReference>
<protein>
    <submittedName>
        <fullName evidence="1">Uncharacterized protein</fullName>
    </submittedName>
</protein>
<dbReference type="SUPFAM" id="SSF53901">
    <property type="entry name" value="Thiolase-like"/>
    <property type="match status" value="1"/>
</dbReference>
<dbReference type="VEuPathDB" id="FungiDB:AeMF1_018430"/>
<reference evidence="1 2" key="1">
    <citation type="submission" date="2019-07" db="EMBL/GenBank/DDBJ databases">
        <title>Genomics analysis of Aphanomyces spp. identifies a new class of oomycete effector associated with host adaptation.</title>
        <authorList>
            <person name="Gaulin E."/>
        </authorList>
    </citation>
    <scope>NUCLEOTIDE SEQUENCE [LARGE SCALE GENOMIC DNA]</scope>
    <source>
        <strain evidence="1 2">ATCC 201684</strain>
    </source>
</reference>
<keyword evidence="2" id="KW-1185">Reference proteome</keyword>
<dbReference type="VEuPathDB" id="FungiDB:AeMF1_018431"/>
<evidence type="ECO:0000313" key="2">
    <source>
        <dbReference type="Proteomes" id="UP000481153"/>
    </source>
</evidence>
<dbReference type="Proteomes" id="UP000481153">
    <property type="component" value="Unassembled WGS sequence"/>
</dbReference>
<dbReference type="Gene3D" id="3.40.47.10">
    <property type="match status" value="1"/>
</dbReference>
<accession>A0A6G0WFA7</accession>